<dbReference type="EMBL" id="LGRX02006844">
    <property type="protein sequence ID" value="KAK3275987.1"/>
    <property type="molecule type" value="Genomic_DNA"/>
</dbReference>
<reference evidence="4 5" key="1">
    <citation type="journal article" date="2015" name="Genome Biol. Evol.">
        <title>Comparative Genomics of a Bacterivorous Green Alga Reveals Evolutionary Causalities and Consequences of Phago-Mixotrophic Mode of Nutrition.</title>
        <authorList>
            <person name="Burns J.A."/>
            <person name="Paasch A."/>
            <person name="Narechania A."/>
            <person name="Kim E."/>
        </authorList>
    </citation>
    <scope>NUCLEOTIDE SEQUENCE [LARGE SCALE GENOMIC DNA]</scope>
    <source>
        <strain evidence="4 5">PLY_AMNH</strain>
    </source>
</reference>
<feature type="region of interest" description="Disordered" evidence="3">
    <location>
        <begin position="528"/>
        <end position="640"/>
    </location>
</feature>
<keyword evidence="2" id="KW-0677">Repeat</keyword>
<dbReference type="PANTHER" id="PTHR46093">
    <property type="entry name" value="ACYL-COA-BINDING DOMAIN-CONTAINING PROTEIN 5"/>
    <property type="match status" value="1"/>
</dbReference>
<gene>
    <name evidence="4" type="ORF">CYMTET_15915</name>
</gene>
<sequence length="640" mass="69221">MAACLDAELTSETQEDTLRQRASPILSLLEDVQAHILSFLDGRSLSASACTCTRLRRALATPEYGASLWRSLCYEALDAHALALHVCALASGGPAASKPDAAFWRDLWWASERLPDVGFTWWKDGATRLKLQAQAPSSPQASQESQSFQTTQFLARAGHTATVVDDLILYTGGMERNRVSANCNVLVLDIQQQTVWQAQNDPDGRARIAVYGGYEPQGTEFGRDELYEMTVLDGGRCIKWRRRTTTGVVPLLRYHLTLHSFDSGRTLVLHGGDHGDQDDATDDALLALNAEIDNAAETTVYFLEVASGVWRRHRSMGGPGHRTHHFGCVYADEEDPTREYLVLAGGSPENSGQFGTPDDYANTQAHVLDLRGLAWTAGSSEVLPPPRIRTSGHVVGHYLLLVGGWGERARFLTDTWALDLRTRSWRPVHGHNQPLVKTAVCGGSVAGLVAFGGITRTPLFGIMQVCRTDIFLLGDQRERLGESQEDSEDGGTAAEPSSSGVEMMEVVINGEVLRFPAGMLQMLLQGAQPMQDDDDDDDDDDGDDDDDVDDDDDGDDSDSDSDDEAEVDDDEDGDDGDSDGGGGVEDADDANVIAIDGHDNDDGENAYGNEIVDGGNGDIGDASDNNVYSKNTSMSTSEAS</sequence>
<evidence type="ECO:0000256" key="3">
    <source>
        <dbReference type="SAM" id="MobiDB-lite"/>
    </source>
</evidence>
<feature type="compositionally biased region" description="Acidic residues" evidence="3">
    <location>
        <begin position="531"/>
        <end position="578"/>
    </location>
</feature>
<keyword evidence="5" id="KW-1185">Reference proteome</keyword>
<dbReference type="PANTHER" id="PTHR46093:SF3">
    <property type="entry name" value="ACYL-COA-BINDING DOMAIN-CONTAINING PROTEIN 4"/>
    <property type="match status" value="1"/>
</dbReference>
<dbReference type="Proteomes" id="UP001190700">
    <property type="component" value="Unassembled WGS sequence"/>
</dbReference>
<name>A0AAE0L8P6_9CHLO</name>
<dbReference type="AlphaFoldDB" id="A0AAE0L8P6"/>
<dbReference type="SUPFAM" id="SSF81383">
    <property type="entry name" value="F-box domain"/>
    <property type="match status" value="1"/>
</dbReference>
<accession>A0AAE0L8P6</accession>
<evidence type="ECO:0008006" key="6">
    <source>
        <dbReference type="Google" id="ProtNLM"/>
    </source>
</evidence>
<dbReference type="SUPFAM" id="SSF117281">
    <property type="entry name" value="Kelch motif"/>
    <property type="match status" value="1"/>
</dbReference>
<dbReference type="InterPro" id="IPR036047">
    <property type="entry name" value="F-box-like_dom_sf"/>
</dbReference>
<evidence type="ECO:0000256" key="2">
    <source>
        <dbReference type="ARBA" id="ARBA00022737"/>
    </source>
</evidence>
<evidence type="ECO:0000313" key="5">
    <source>
        <dbReference type="Proteomes" id="UP001190700"/>
    </source>
</evidence>
<evidence type="ECO:0000256" key="1">
    <source>
        <dbReference type="ARBA" id="ARBA00022441"/>
    </source>
</evidence>
<comment type="caution">
    <text evidence="4">The sequence shown here is derived from an EMBL/GenBank/DDBJ whole genome shotgun (WGS) entry which is preliminary data.</text>
</comment>
<dbReference type="Gene3D" id="1.20.1280.50">
    <property type="match status" value="1"/>
</dbReference>
<dbReference type="InterPro" id="IPR015915">
    <property type="entry name" value="Kelch-typ_b-propeller"/>
</dbReference>
<evidence type="ECO:0000313" key="4">
    <source>
        <dbReference type="EMBL" id="KAK3275987.1"/>
    </source>
</evidence>
<proteinExistence type="predicted"/>
<organism evidence="4 5">
    <name type="scientific">Cymbomonas tetramitiformis</name>
    <dbReference type="NCBI Taxonomy" id="36881"/>
    <lineage>
        <taxon>Eukaryota</taxon>
        <taxon>Viridiplantae</taxon>
        <taxon>Chlorophyta</taxon>
        <taxon>Pyramimonadophyceae</taxon>
        <taxon>Pyramimonadales</taxon>
        <taxon>Pyramimonadaceae</taxon>
        <taxon>Cymbomonas</taxon>
    </lineage>
</organism>
<feature type="compositionally biased region" description="Polar residues" evidence="3">
    <location>
        <begin position="623"/>
        <end position="640"/>
    </location>
</feature>
<feature type="region of interest" description="Disordered" evidence="3">
    <location>
        <begin position="480"/>
        <end position="501"/>
    </location>
</feature>
<dbReference type="Pfam" id="PF24681">
    <property type="entry name" value="Kelch_KLHDC2_KLHL20_DRC7"/>
    <property type="match status" value="1"/>
</dbReference>
<dbReference type="Gene3D" id="2.120.10.80">
    <property type="entry name" value="Kelch-type beta propeller"/>
    <property type="match status" value="1"/>
</dbReference>
<keyword evidence="1" id="KW-0880">Kelch repeat</keyword>
<dbReference type="CDD" id="cd09917">
    <property type="entry name" value="F-box_SF"/>
    <property type="match status" value="1"/>
</dbReference>
<protein>
    <recommendedName>
        <fullName evidence="6">F-box domain-containing protein</fullName>
    </recommendedName>
</protein>